<sequence length="227" mass="23982">MKKRKKCRSGEEGFVLVASLLILLVLTLLGIAVNQNTDIEWRIAMNDRLHKETFYSADAATELASESLEQSVACLGFRANTTDTANPANSVMRMVGAPGFDLAIEGNSLGFWRNYAPNGIAIPSDTNRNLVFPAVFTAPAPSGLFDPVATNNQPHSNINIGGNTKLTEGSALQMAAGYEGVGKGMGSGGATLVYDINVQHVGRDGSESVICIQYGHVLGSSGACNYP</sequence>
<dbReference type="InterPro" id="IPR025746">
    <property type="entry name" value="PilX_N_dom"/>
</dbReference>
<gene>
    <name evidence="2" type="ORF">CDV28_10755</name>
</gene>
<evidence type="ECO:0000313" key="2">
    <source>
        <dbReference type="EMBL" id="TAA75408.1"/>
    </source>
</evidence>
<accession>A0A521G322</accession>
<proteinExistence type="predicted"/>
<dbReference type="Pfam" id="PF14341">
    <property type="entry name" value="PilX_N"/>
    <property type="match status" value="1"/>
</dbReference>
<dbReference type="AlphaFoldDB" id="A0A521G322"/>
<name>A0A521G322_9BACT</name>
<organism evidence="2 3">
    <name type="scientific">Candidatus Electronema aureum</name>
    <dbReference type="NCBI Taxonomy" id="2005002"/>
    <lineage>
        <taxon>Bacteria</taxon>
        <taxon>Pseudomonadati</taxon>
        <taxon>Thermodesulfobacteriota</taxon>
        <taxon>Desulfobulbia</taxon>
        <taxon>Desulfobulbales</taxon>
        <taxon>Desulfobulbaceae</taxon>
        <taxon>Candidatus Electronema</taxon>
    </lineage>
</organism>
<feature type="domain" description="Type 4 fimbrial biogenesis protein PilX N-terminal" evidence="1">
    <location>
        <begin position="13"/>
        <end position="61"/>
    </location>
</feature>
<keyword evidence="3" id="KW-1185">Reference proteome</keyword>
<dbReference type="Proteomes" id="UP000316238">
    <property type="component" value="Unassembled WGS sequence"/>
</dbReference>
<protein>
    <submittedName>
        <fullName evidence="2">PilX N-terminal</fullName>
    </submittedName>
</protein>
<reference evidence="2" key="1">
    <citation type="submission" date="2017-07" db="EMBL/GenBank/DDBJ databases">
        <title>The cable genome - Insights into the physiology and evolution of filamentous bacteria capable of sulfide oxidation via long distance electron transfer.</title>
        <authorList>
            <person name="Thorup C."/>
            <person name="Bjerg J.T."/>
            <person name="Schreiber L."/>
            <person name="Nielsen L.P."/>
            <person name="Kjeldsen K.U."/>
            <person name="Boesen T."/>
            <person name="Boggild A."/>
            <person name="Meysman F."/>
            <person name="Geelhoed J."/>
            <person name="Schramm A."/>
        </authorList>
    </citation>
    <scope>NUCLEOTIDE SEQUENCE [LARGE SCALE GENOMIC DNA]</scope>
    <source>
        <strain evidence="2">GS</strain>
    </source>
</reference>
<dbReference type="EMBL" id="NQJD01000007">
    <property type="protein sequence ID" value="TAA75408.1"/>
    <property type="molecule type" value="Genomic_DNA"/>
</dbReference>
<evidence type="ECO:0000259" key="1">
    <source>
        <dbReference type="Pfam" id="PF14341"/>
    </source>
</evidence>
<evidence type="ECO:0000313" key="3">
    <source>
        <dbReference type="Proteomes" id="UP000316238"/>
    </source>
</evidence>
<comment type="caution">
    <text evidence="2">The sequence shown here is derived from an EMBL/GenBank/DDBJ whole genome shotgun (WGS) entry which is preliminary data.</text>
</comment>